<dbReference type="EMBL" id="JAAGYU010001843">
    <property type="protein sequence ID" value="NEL80713.1"/>
    <property type="molecule type" value="Genomic_DNA"/>
</dbReference>
<dbReference type="Gene3D" id="1.10.1370.10">
    <property type="entry name" value="Neurolysin, domain 3"/>
    <property type="match status" value="1"/>
</dbReference>
<gene>
    <name evidence="9" type="ORF">G3W61_31190</name>
</gene>
<comment type="caution">
    <text evidence="9">The sequence shown here is derived from an EMBL/GenBank/DDBJ whole genome shotgun (WGS) entry which is preliminary data.</text>
</comment>
<accession>A0A7X5N3G3</accession>
<dbReference type="Pfam" id="PF01432">
    <property type="entry name" value="Peptidase_M3"/>
    <property type="match status" value="1"/>
</dbReference>
<dbReference type="PANTHER" id="PTHR11804:SF84">
    <property type="entry name" value="SACCHAROLYSIN"/>
    <property type="match status" value="1"/>
</dbReference>
<dbReference type="GO" id="GO:0046872">
    <property type="term" value="F:metal ion binding"/>
    <property type="evidence" value="ECO:0007669"/>
    <property type="project" value="UniProtKB-UniRule"/>
</dbReference>
<evidence type="ECO:0000256" key="1">
    <source>
        <dbReference type="ARBA" id="ARBA00006040"/>
    </source>
</evidence>
<evidence type="ECO:0000256" key="5">
    <source>
        <dbReference type="ARBA" id="ARBA00022833"/>
    </source>
</evidence>
<dbReference type="InterPro" id="IPR045090">
    <property type="entry name" value="Pept_M3A_M3B"/>
</dbReference>
<evidence type="ECO:0000256" key="3">
    <source>
        <dbReference type="ARBA" id="ARBA00022723"/>
    </source>
</evidence>
<feature type="domain" description="Peptidase M3A/M3B catalytic" evidence="8">
    <location>
        <begin position="23"/>
        <end position="100"/>
    </location>
</feature>
<dbReference type="GO" id="GO:0006518">
    <property type="term" value="P:peptide metabolic process"/>
    <property type="evidence" value="ECO:0007669"/>
    <property type="project" value="TreeGrafter"/>
</dbReference>
<protein>
    <submittedName>
        <fullName evidence="9">M3 family metallopeptidase</fullName>
    </submittedName>
</protein>
<keyword evidence="3 7" id="KW-0479">Metal-binding</keyword>
<dbReference type="GO" id="GO:0004222">
    <property type="term" value="F:metalloendopeptidase activity"/>
    <property type="evidence" value="ECO:0007669"/>
    <property type="project" value="InterPro"/>
</dbReference>
<dbReference type="GO" id="GO:0006508">
    <property type="term" value="P:proteolysis"/>
    <property type="evidence" value="ECO:0007669"/>
    <property type="project" value="UniProtKB-KW"/>
</dbReference>
<dbReference type="SUPFAM" id="SSF55486">
    <property type="entry name" value="Metalloproteases ('zincins'), catalytic domain"/>
    <property type="match status" value="1"/>
</dbReference>
<proteinExistence type="inferred from homology"/>
<dbReference type="AlphaFoldDB" id="A0A7X5N3G3"/>
<evidence type="ECO:0000256" key="7">
    <source>
        <dbReference type="RuleBase" id="RU003435"/>
    </source>
</evidence>
<evidence type="ECO:0000313" key="9">
    <source>
        <dbReference type="EMBL" id="NEL80713.1"/>
    </source>
</evidence>
<evidence type="ECO:0000256" key="4">
    <source>
        <dbReference type="ARBA" id="ARBA00022801"/>
    </source>
</evidence>
<feature type="non-terminal residue" evidence="9">
    <location>
        <position position="1"/>
    </location>
</feature>
<dbReference type="InterPro" id="IPR001567">
    <property type="entry name" value="Pept_M3A_M3B_dom"/>
</dbReference>
<organism evidence="9 10">
    <name type="scientific">Xanthomonas perforans</name>
    <dbReference type="NCBI Taxonomy" id="442694"/>
    <lineage>
        <taxon>Bacteria</taxon>
        <taxon>Pseudomonadati</taxon>
        <taxon>Pseudomonadota</taxon>
        <taxon>Gammaproteobacteria</taxon>
        <taxon>Lysobacterales</taxon>
        <taxon>Lysobacteraceae</taxon>
        <taxon>Xanthomonas</taxon>
    </lineage>
</organism>
<name>A0A7X5N3G3_XANPE</name>
<sequence length="102" mass="11264">AEKDGVPGWKLTLQMPCYLPVQTDADNRELRARLYRANAERASEFGDAALDNSANIDRILALRAELAQLLGFASYAEYSVATKMAQSPDEVMGFLRDLAVRA</sequence>
<evidence type="ECO:0000259" key="8">
    <source>
        <dbReference type="Pfam" id="PF01432"/>
    </source>
</evidence>
<keyword evidence="5 7" id="KW-0862">Zinc</keyword>
<evidence type="ECO:0000256" key="2">
    <source>
        <dbReference type="ARBA" id="ARBA00022670"/>
    </source>
</evidence>
<evidence type="ECO:0000256" key="6">
    <source>
        <dbReference type="ARBA" id="ARBA00023049"/>
    </source>
</evidence>
<reference evidence="9 10" key="1">
    <citation type="submission" date="2019-11" db="EMBL/GenBank/DDBJ databases">
        <title>Genome-resolved metagenomics to study the prevalence of co-infection and intraspecific heterogeneity among plant pathogen metapopulations.</title>
        <authorList>
            <person name="Newberry E."/>
            <person name="Bhandari R."/>
            <person name="Kemble J."/>
            <person name="Sikora E."/>
            <person name="Potnis N."/>
        </authorList>
    </citation>
    <scope>NUCLEOTIDE SEQUENCE [LARGE SCALE GENOMIC DNA]</scope>
    <source>
        <strain evidence="9">Xp_Tom_Tuscaloosa_18b</strain>
    </source>
</reference>
<dbReference type="PANTHER" id="PTHR11804">
    <property type="entry name" value="PROTEASE M3 THIMET OLIGOPEPTIDASE-RELATED"/>
    <property type="match status" value="1"/>
</dbReference>
<evidence type="ECO:0000313" key="10">
    <source>
        <dbReference type="Proteomes" id="UP000471082"/>
    </source>
</evidence>
<feature type="non-terminal residue" evidence="9">
    <location>
        <position position="102"/>
    </location>
</feature>
<keyword evidence="6 7" id="KW-0482">Metalloprotease</keyword>
<comment type="cofactor">
    <cofactor evidence="7">
        <name>Zn(2+)</name>
        <dbReference type="ChEBI" id="CHEBI:29105"/>
    </cofactor>
    <text evidence="7">Binds 1 zinc ion.</text>
</comment>
<keyword evidence="2 7" id="KW-0645">Protease</keyword>
<keyword evidence="4 7" id="KW-0378">Hydrolase</keyword>
<comment type="similarity">
    <text evidence="1 7">Belongs to the peptidase M3 family.</text>
</comment>
<dbReference type="Proteomes" id="UP000471082">
    <property type="component" value="Unassembled WGS sequence"/>
</dbReference>
<dbReference type="InterPro" id="IPR024077">
    <property type="entry name" value="Neurolysin/TOP_dom2"/>
</dbReference>